<dbReference type="KEGG" id="kpin:30170360"/>
<keyword evidence="2" id="KW-0560">Oxidoreductase</keyword>
<accession>A0A1B9IAQ8</accession>
<dbReference type="Gene3D" id="3.40.50.720">
    <property type="entry name" value="NAD(P)-binding Rossmann-like Domain"/>
    <property type="match status" value="1"/>
</dbReference>
<reference evidence="4" key="2">
    <citation type="submission" date="2013-07" db="EMBL/GenBank/DDBJ databases">
        <authorList>
            <consortium name="The Broad Institute Genome Sequencing Platform"/>
            <person name="Cuomo C."/>
            <person name="Litvintseva A."/>
            <person name="Chen Y."/>
            <person name="Heitman J."/>
            <person name="Sun S."/>
            <person name="Springer D."/>
            <person name="Dromer F."/>
            <person name="Young S.K."/>
            <person name="Zeng Q."/>
            <person name="Gargeya S."/>
            <person name="Fitzgerald M."/>
            <person name="Abouelleil A."/>
            <person name="Alvarado L."/>
            <person name="Berlin A.M."/>
            <person name="Chapman S.B."/>
            <person name="Dewar J."/>
            <person name="Goldberg J."/>
            <person name="Griggs A."/>
            <person name="Gujja S."/>
            <person name="Hansen M."/>
            <person name="Howarth C."/>
            <person name="Imamovic A."/>
            <person name="Larimer J."/>
            <person name="McCowan C."/>
            <person name="Murphy C."/>
            <person name="Pearson M."/>
            <person name="Priest M."/>
            <person name="Roberts A."/>
            <person name="Saif S."/>
            <person name="Shea T."/>
            <person name="Sykes S."/>
            <person name="Wortman J."/>
            <person name="Nusbaum C."/>
            <person name="Birren B."/>
        </authorList>
    </citation>
    <scope>NUCLEOTIDE SEQUENCE</scope>
    <source>
        <strain evidence="4">CBS 10737</strain>
    </source>
</reference>
<dbReference type="EMBL" id="CP144522">
    <property type="protein sequence ID" value="WWC69067.1"/>
    <property type="molecule type" value="Genomic_DNA"/>
</dbReference>
<sequence>MSKIALVLGSGPRVGQAVANKFHSAGYRVATVSRSARTCDSDDLVHLTADFTDTTSVEPIFDQVEKVWGKSPDVVVYNAYAFASTHAGPLSADIDELAKSLNGNTISPYLAAQIAHARNKSVTYIYTGNALNTLVDPNLTALGAGKSASAHWIQAAAKAEQLRPAKFYYCDQRTPEGDPCYTGLKGEAHADLYLKLAEEEEQGEPIVVFRA</sequence>
<evidence type="ECO:0008006" key="6">
    <source>
        <dbReference type="Google" id="ProtNLM"/>
    </source>
</evidence>
<dbReference type="PANTHER" id="PTHR43669:SF4">
    <property type="entry name" value="SHORT-CHAIN DEHYDROGENASE"/>
    <property type="match status" value="1"/>
</dbReference>
<dbReference type="InterPro" id="IPR002347">
    <property type="entry name" value="SDR_fam"/>
</dbReference>
<gene>
    <name evidence="3" type="ORF">I206_01991</name>
    <name evidence="4" type="ORF">I206_103003</name>
</gene>
<evidence type="ECO:0000313" key="4">
    <source>
        <dbReference type="EMBL" id="WWC69067.1"/>
    </source>
</evidence>
<dbReference type="Pfam" id="PF13561">
    <property type="entry name" value="adh_short_C2"/>
    <property type="match status" value="1"/>
</dbReference>
<dbReference type="EMBL" id="KI894008">
    <property type="protein sequence ID" value="OCF52698.1"/>
    <property type="molecule type" value="Genomic_DNA"/>
</dbReference>
<dbReference type="STRING" id="1296096.A0A1B9IAQ8"/>
<dbReference type="PANTHER" id="PTHR43669">
    <property type="entry name" value="5-KETO-D-GLUCONATE 5-REDUCTASE"/>
    <property type="match status" value="1"/>
</dbReference>
<comment type="similarity">
    <text evidence="1">Belongs to the short-chain dehydrogenases/reductases (SDR) family.</text>
</comment>
<evidence type="ECO:0000313" key="5">
    <source>
        <dbReference type="Proteomes" id="UP000094020"/>
    </source>
</evidence>
<dbReference type="GO" id="GO:0016491">
    <property type="term" value="F:oxidoreductase activity"/>
    <property type="evidence" value="ECO:0007669"/>
    <property type="project" value="UniProtKB-KW"/>
</dbReference>
<reference evidence="4" key="4">
    <citation type="submission" date="2024-02" db="EMBL/GenBank/DDBJ databases">
        <title>Comparative genomics of Cryptococcus and Kwoniella reveals pathogenesis evolution and contrasting modes of karyotype evolution via chromosome fusion or intercentromeric recombination.</title>
        <authorList>
            <person name="Coelho M.A."/>
            <person name="David-Palma M."/>
            <person name="Shea T."/>
            <person name="Bowers K."/>
            <person name="McGinley-Smith S."/>
            <person name="Mohammad A.W."/>
            <person name="Gnirke A."/>
            <person name="Yurkov A.M."/>
            <person name="Nowrousian M."/>
            <person name="Sun S."/>
            <person name="Cuomo C.A."/>
            <person name="Heitman J."/>
        </authorList>
    </citation>
    <scope>NUCLEOTIDE SEQUENCE</scope>
    <source>
        <strain evidence="4">CBS 10737</strain>
    </source>
</reference>
<evidence type="ECO:0000256" key="2">
    <source>
        <dbReference type="ARBA" id="ARBA00023002"/>
    </source>
</evidence>
<proteinExistence type="inferred from homology"/>
<dbReference type="RefSeq" id="XP_019013917.1">
    <property type="nucleotide sequence ID" value="XM_019153756.1"/>
</dbReference>
<reference evidence="3" key="3">
    <citation type="submission" date="2016-07" db="EMBL/GenBank/DDBJ databases">
        <title>Evolution of pathogenesis and genome organization in the Tremellales.</title>
        <authorList>
            <person name="Cuomo C."/>
            <person name="Litvintseva A."/>
            <person name="Heitman J."/>
            <person name="Chen Y."/>
            <person name="Sun S."/>
            <person name="Springer D."/>
            <person name="Dromer F."/>
            <person name="Young S."/>
            <person name="Zeng Q."/>
            <person name="Chapman S."/>
            <person name="Gujja S."/>
            <person name="Saif S."/>
            <person name="Birren B."/>
        </authorList>
    </citation>
    <scope>NUCLEOTIDE SEQUENCE</scope>
    <source>
        <strain evidence="3">CBS 10737</strain>
    </source>
</reference>
<dbReference type="AlphaFoldDB" id="A0A1B9IAQ8"/>
<dbReference type="InterPro" id="IPR036291">
    <property type="entry name" value="NAD(P)-bd_dom_sf"/>
</dbReference>
<name>A0A1B9IAQ8_9TREE</name>
<keyword evidence="5" id="KW-1185">Reference proteome</keyword>
<reference evidence="3" key="1">
    <citation type="submission" date="2013-07" db="EMBL/GenBank/DDBJ databases">
        <title>The Genome Sequence of Cryptococcus pinus CBS10737.</title>
        <authorList>
            <consortium name="The Broad Institute Genome Sequencing Platform"/>
            <person name="Cuomo C."/>
            <person name="Litvintseva A."/>
            <person name="Chen Y."/>
            <person name="Heitman J."/>
            <person name="Sun S."/>
            <person name="Springer D."/>
            <person name="Dromer F."/>
            <person name="Young S.K."/>
            <person name="Zeng Q."/>
            <person name="Gargeya S."/>
            <person name="Fitzgerald M."/>
            <person name="Abouelleil A."/>
            <person name="Alvarado L."/>
            <person name="Berlin A.M."/>
            <person name="Chapman S.B."/>
            <person name="Dewar J."/>
            <person name="Goldberg J."/>
            <person name="Griggs A."/>
            <person name="Gujja S."/>
            <person name="Hansen M."/>
            <person name="Howarth C."/>
            <person name="Imamovic A."/>
            <person name="Larimer J."/>
            <person name="McCowan C."/>
            <person name="Murphy C."/>
            <person name="Pearson M."/>
            <person name="Priest M."/>
            <person name="Roberts A."/>
            <person name="Saif S."/>
            <person name="Shea T."/>
            <person name="Sykes S."/>
            <person name="Wortman J."/>
            <person name="Nusbaum C."/>
            <person name="Birren B."/>
        </authorList>
    </citation>
    <scope>NUCLEOTIDE SEQUENCE [LARGE SCALE GENOMIC DNA]</scope>
    <source>
        <strain evidence="3">CBS 10737</strain>
    </source>
</reference>
<dbReference type="GeneID" id="30170360"/>
<evidence type="ECO:0000256" key="1">
    <source>
        <dbReference type="ARBA" id="ARBA00006484"/>
    </source>
</evidence>
<dbReference type="Proteomes" id="UP000094020">
    <property type="component" value="Chromosome 4"/>
</dbReference>
<organism evidence="3">
    <name type="scientific">Kwoniella pini CBS 10737</name>
    <dbReference type="NCBI Taxonomy" id="1296096"/>
    <lineage>
        <taxon>Eukaryota</taxon>
        <taxon>Fungi</taxon>
        <taxon>Dikarya</taxon>
        <taxon>Basidiomycota</taxon>
        <taxon>Agaricomycotina</taxon>
        <taxon>Tremellomycetes</taxon>
        <taxon>Tremellales</taxon>
        <taxon>Cryptococcaceae</taxon>
        <taxon>Kwoniella</taxon>
    </lineage>
</organism>
<dbReference type="SUPFAM" id="SSF51735">
    <property type="entry name" value="NAD(P)-binding Rossmann-fold domains"/>
    <property type="match status" value="1"/>
</dbReference>
<dbReference type="OrthoDB" id="5336600at2759"/>
<protein>
    <recommendedName>
        <fullName evidence="6">Short-chain dehydrogenase</fullName>
    </recommendedName>
</protein>
<evidence type="ECO:0000313" key="3">
    <source>
        <dbReference type="EMBL" id="OCF52698.1"/>
    </source>
</evidence>